<dbReference type="KEGG" id="tro:trd_A0577"/>
<organism evidence="1 2">
    <name type="scientific">Thermomicrobium roseum (strain ATCC 27502 / DSM 5159 / P-2)</name>
    <dbReference type="NCBI Taxonomy" id="309801"/>
    <lineage>
        <taxon>Bacteria</taxon>
        <taxon>Pseudomonadati</taxon>
        <taxon>Thermomicrobiota</taxon>
        <taxon>Thermomicrobia</taxon>
        <taxon>Thermomicrobiales</taxon>
        <taxon>Thermomicrobiaceae</taxon>
        <taxon>Thermomicrobium</taxon>
    </lineage>
</organism>
<sequence>MADASARANILRLTVAETAVKMRDRPDIASRPVFRVRVSEQFSVVGREGLEPPTR</sequence>
<accession>B9L463</accession>
<protein>
    <submittedName>
        <fullName evidence="1">Uncharacterized protein</fullName>
    </submittedName>
</protein>
<gene>
    <name evidence="1" type="ordered locus">trd_A0577</name>
</gene>
<geneLocation type="plasmid" evidence="2">
    <name>Tros</name>
</geneLocation>
<evidence type="ECO:0000313" key="2">
    <source>
        <dbReference type="Proteomes" id="UP000000447"/>
    </source>
</evidence>
<dbReference type="AlphaFoldDB" id="B9L463"/>
<proteinExistence type="predicted"/>
<dbReference type="EMBL" id="CP001276">
    <property type="protein sequence ID" value="ACM07034.1"/>
    <property type="molecule type" value="Genomic_DNA"/>
</dbReference>
<keyword evidence="1" id="KW-0614">Plasmid</keyword>
<reference evidence="1 2" key="1">
    <citation type="journal article" date="2009" name="PLoS ONE">
        <title>Complete genome sequence of the aerobic CO-oxidizing thermophile Thermomicrobium roseum.</title>
        <authorList>
            <person name="Wu D."/>
            <person name="Raymond J."/>
            <person name="Wu M."/>
            <person name="Chatterji S."/>
            <person name="Ren Q."/>
            <person name="Graham J.E."/>
            <person name="Bryant D.A."/>
            <person name="Robb F."/>
            <person name="Colman A."/>
            <person name="Tallon L.J."/>
            <person name="Badger J.H."/>
            <person name="Madupu R."/>
            <person name="Ward N.L."/>
            <person name="Eisen J.A."/>
        </authorList>
    </citation>
    <scope>NUCLEOTIDE SEQUENCE [LARGE SCALE GENOMIC DNA]</scope>
    <source>
        <strain evidence="2">ATCC 27502 / DSM 5159 / P-2</strain>
        <plasmid evidence="1">unnamed</plasmid>
    </source>
</reference>
<dbReference type="HOGENOM" id="CLU_3030999_0_0_0"/>
<evidence type="ECO:0000313" key="1">
    <source>
        <dbReference type="EMBL" id="ACM07034.1"/>
    </source>
</evidence>
<name>B9L463_THERP</name>
<keyword evidence="2" id="KW-1185">Reference proteome</keyword>
<dbReference type="Proteomes" id="UP000000447">
    <property type="component" value="Plasmid unnamed"/>
</dbReference>